<organism evidence="2 3">
    <name type="scientific">Aminipila luticellarii</name>
    <dbReference type="NCBI Taxonomy" id="2507160"/>
    <lineage>
        <taxon>Bacteria</taxon>
        <taxon>Bacillati</taxon>
        <taxon>Bacillota</taxon>
        <taxon>Clostridia</taxon>
        <taxon>Peptostreptococcales</taxon>
        <taxon>Anaerovoracaceae</taxon>
        <taxon>Aminipila</taxon>
    </lineage>
</organism>
<evidence type="ECO:0000313" key="2">
    <source>
        <dbReference type="EMBL" id="QAT42158.1"/>
    </source>
</evidence>
<feature type="signal peptide" evidence="1">
    <location>
        <begin position="1"/>
        <end position="33"/>
    </location>
</feature>
<dbReference type="AlphaFoldDB" id="A0A410PTG4"/>
<evidence type="ECO:0000256" key="1">
    <source>
        <dbReference type="SAM" id="SignalP"/>
    </source>
</evidence>
<keyword evidence="1" id="KW-0732">Signal</keyword>
<dbReference type="Proteomes" id="UP000287601">
    <property type="component" value="Chromosome"/>
</dbReference>
<reference evidence="2 3" key="1">
    <citation type="submission" date="2019-01" db="EMBL/GenBank/DDBJ databases">
        <title>Draft genomes of a novel of Aminipila strains.</title>
        <authorList>
            <person name="Ma S."/>
        </authorList>
    </citation>
    <scope>NUCLEOTIDE SEQUENCE [LARGE SCALE GENOMIC DNA]</scope>
    <source>
        <strain evidence="3">JN-39</strain>
    </source>
</reference>
<sequence>MKKFNFKGRKHAVTATCLLVGMFVLTSAVYANYDDARGYTNYKEAVKDLALYQDNFSAKGEISAFMDDKELGTVKATFKMDGDDGYLKMAGHDNMNSADQGMEDERTTKDGKSYFYYPETNTYRVYDKGVGAVSTYRPDMKDATVKKGIRFAELFADTMVGDLKNNFVLKSKDGDNRTYSVNVSGSQIPEIVNAGISLLFTAANDQTNSPYDLRFEDTDKAFGSYYEQQTGEKMTQDMAAGKWDDKTQALYNKFYAKYSDILDGKDGGILYVKADGTYDYYKTYDEYYKNVKADGIEEADMMRMLGDDPYIDNASCDFTLDKEGRLISNELKASMTGKDRSGKTHTITMKIKGEIFDYGKTKVDAFDTTGKKKID</sequence>
<dbReference type="OrthoDB" id="2820357at2"/>
<gene>
    <name evidence="2" type="ORF">EQM06_02315</name>
</gene>
<evidence type="ECO:0000313" key="3">
    <source>
        <dbReference type="Proteomes" id="UP000287601"/>
    </source>
</evidence>
<dbReference type="RefSeq" id="WP_128744812.1">
    <property type="nucleotide sequence ID" value="NZ_CP035281.1"/>
</dbReference>
<feature type="chain" id="PRO_5039478193" evidence="1">
    <location>
        <begin position="34"/>
        <end position="375"/>
    </location>
</feature>
<accession>A0A410PTG4</accession>
<protein>
    <submittedName>
        <fullName evidence="2">Uncharacterized protein</fullName>
    </submittedName>
</protein>
<dbReference type="KEGG" id="amij:EQM06_02315"/>
<keyword evidence="3" id="KW-1185">Reference proteome</keyword>
<name>A0A410PTG4_9FIRM</name>
<dbReference type="EMBL" id="CP035281">
    <property type="protein sequence ID" value="QAT42158.1"/>
    <property type="molecule type" value="Genomic_DNA"/>
</dbReference>
<proteinExistence type="predicted"/>